<gene>
    <name evidence="1" type="ORF">DHETER_LOCUS3275</name>
</gene>
<dbReference type="EMBL" id="CAJVPU010002747">
    <property type="protein sequence ID" value="CAG8506991.1"/>
    <property type="molecule type" value="Genomic_DNA"/>
</dbReference>
<comment type="caution">
    <text evidence="1">The sequence shown here is derived from an EMBL/GenBank/DDBJ whole genome shotgun (WGS) entry which is preliminary data.</text>
</comment>
<feature type="non-terminal residue" evidence="1">
    <location>
        <position position="1"/>
    </location>
</feature>
<name>A0ACA9L4L4_9GLOM</name>
<organism evidence="1 2">
    <name type="scientific">Dentiscutata heterogama</name>
    <dbReference type="NCBI Taxonomy" id="1316150"/>
    <lineage>
        <taxon>Eukaryota</taxon>
        <taxon>Fungi</taxon>
        <taxon>Fungi incertae sedis</taxon>
        <taxon>Mucoromycota</taxon>
        <taxon>Glomeromycotina</taxon>
        <taxon>Glomeromycetes</taxon>
        <taxon>Diversisporales</taxon>
        <taxon>Gigasporaceae</taxon>
        <taxon>Dentiscutata</taxon>
    </lineage>
</organism>
<reference evidence="1" key="1">
    <citation type="submission" date="2021-06" db="EMBL/GenBank/DDBJ databases">
        <authorList>
            <person name="Kallberg Y."/>
            <person name="Tangrot J."/>
            <person name="Rosling A."/>
        </authorList>
    </citation>
    <scope>NUCLEOTIDE SEQUENCE</scope>
    <source>
        <strain evidence="1">IL203A</strain>
    </source>
</reference>
<keyword evidence="2" id="KW-1185">Reference proteome</keyword>
<proteinExistence type="predicted"/>
<protein>
    <submittedName>
        <fullName evidence="1">5353_t:CDS:1</fullName>
    </submittedName>
</protein>
<dbReference type="Proteomes" id="UP000789702">
    <property type="component" value="Unassembled WGS sequence"/>
</dbReference>
<accession>A0ACA9L4L4</accession>
<evidence type="ECO:0000313" key="1">
    <source>
        <dbReference type="EMBL" id="CAG8506991.1"/>
    </source>
</evidence>
<evidence type="ECO:0000313" key="2">
    <source>
        <dbReference type="Proteomes" id="UP000789702"/>
    </source>
</evidence>
<sequence>ICVNAINNMSQFILSLTCQEVDRIKIVPNCISSKQKILS</sequence>